<comment type="caution">
    <text evidence="3">The sequence shown here is derived from an EMBL/GenBank/DDBJ whole genome shotgun (WGS) entry which is preliminary data.</text>
</comment>
<evidence type="ECO:0000313" key="4">
    <source>
        <dbReference type="Proteomes" id="UP000176998"/>
    </source>
</evidence>
<feature type="signal peptide" evidence="1">
    <location>
        <begin position="1"/>
        <end position="21"/>
    </location>
</feature>
<evidence type="ECO:0000259" key="2">
    <source>
        <dbReference type="Pfam" id="PF14856"/>
    </source>
</evidence>
<accession>A0A1G4B429</accession>
<feature type="chain" id="PRO_5009602447" description="Ecp2 effector protein-like domain-containing protein" evidence="1">
    <location>
        <begin position="22"/>
        <end position="274"/>
    </location>
</feature>
<evidence type="ECO:0000313" key="3">
    <source>
        <dbReference type="EMBL" id="OHE96065.1"/>
    </source>
</evidence>
<organism evidence="3 4">
    <name type="scientific">Colletotrichum orchidophilum</name>
    <dbReference type="NCBI Taxonomy" id="1209926"/>
    <lineage>
        <taxon>Eukaryota</taxon>
        <taxon>Fungi</taxon>
        <taxon>Dikarya</taxon>
        <taxon>Ascomycota</taxon>
        <taxon>Pezizomycotina</taxon>
        <taxon>Sordariomycetes</taxon>
        <taxon>Hypocreomycetidae</taxon>
        <taxon>Glomerellales</taxon>
        <taxon>Glomerellaceae</taxon>
        <taxon>Colletotrichum</taxon>
    </lineage>
</organism>
<protein>
    <recommendedName>
        <fullName evidence="2">Ecp2 effector protein-like domain-containing protein</fullName>
    </recommendedName>
</protein>
<reference evidence="3 4" key="1">
    <citation type="submission" date="2016-09" db="EMBL/GenBank/DDBJ databases">
        <authorList>
            <person name="Capua I."/>
            <person name="De Benedictis P."/>
            <person name="Joannis T."/>
            <person name="Lombin L.H."/>
            <person name="Cattoli G."/>
        </authorList>
    </citation>
    <scope>NUCLEOTIDE SEQUENCE [LARGE SCALE GENOMIC DNA]</scope>
    <source>
        <strain evidence="3 4">IMI 309357</strain>
    </source>
</reference>
<dbReference type="Pfam" id="PF14856">
    <property type="entry name" value="Hce2"/>
    <property type="match status" value="1"/>
</dbReference>
<feature type="domain" description="Ecp2 effector protein-like" evidence="2">
    <location>
        <begin position="136"/>
        <end position="246"/>
    </location>
</feature>
<dbReference type="AlphaFoldDB" id="A0A1G4B429"/>
<dbReference type="InterPro" id="IPR029226">
    <property type="entry name" value="Ecp2-like"/>
</dbReference>
<name>A0A1G4B429_9PEZI</name>
<keyword evidence="4" id="KW-1185">Reference proteome</keyword>
<dbReference type="OrthoDB" id="4788837at2759"/>
<dbReference type="RefSeq" id="XP_022473226.1">
    <property type="nucleotide sequence ID" value="XM_022620232.1"/>
</dbReference>
<dbReference type="Proteomes" id="UP000176998">
    <property type="component" value="Unassembled WGS sequence"/>
</dbReference>
<dbReference type="GeneID" id="34561742"/>
<proteinExistence type="predicted"/>
<keyword evidence="1" id="KW-0732">Signal</keyword>
<dbReference type="EMBL" id="MJBS01000074">
    <property type="protein sequence ID" value="OHE96065.1"/>
    <property type="molecule type" value="Genomic_DNA"/>
</dbReference>
<evidence type="ECO:0000256" key="1">
    <source>
        <dbReference type="SAM" id="SignalP"/>
    </source>
</evidence>
<sequence length="274" mass="29745">MMALITRLLAITVVALAVVAANPVAQGPGIIRDPACGSLCAFTEPPFPKAVCHEVLLDSGKCKAIFINPEVGKVDFAKVEGGIYPGAEVKQTKKNVATIANGYINADDAPTANRIGTSRLSKRFTVEKTEEPQKVCKEQGVSCLDREQNAEVDDCVKLFSFWEKTYGKWTFSALDLTGRNWLEFMRIGTCLVAIGSPAANLLDSPITGKYSTIGNLDMVGIFAQSIDHCGEKKKKSSMEVRGTISCSDFDLTFWIVATDNFDCCKPDPVLNPHN</sequence>
<gene>
    <name evidence="3" type="ORF">CORC01_08602</name>
</gene>